<protein>
    <recommendedName>
        <fullName evidence="4">protein acetyllysine N-acetyltransferase</fullName>
        <ecNumber evidence="4">2.3.1.286</ecNumber>
    </recommendedName>
</protein>
<keyword evidence="6 10" id="KW-0479">Metal-binding</keyword>
<feature type="binding site" evidence="10">
    <location>
        <position position="306"/>
    </location>
    <ligand>
        <name>Zn(2+)</name>
        <dbReference type="ChEBI" id="CHEBI:29105"/>
    </ligand>
</feature>
<reference evidence="13" key="1">
    <citation type="submission" date="2021-01" db="UniProtKB">
        <authorList>
            <consortium name="EnsemblMetazoa"/>
        </authorList>
    </citation>
    <scope>IDENTIFICATION</scope>
</reference>
<accession>A0A7M7K5R0</accession>
<evidence type="ECO:0000256" key="2">
    <source>
        <dbReference type="ARBA" id="ARBA00004123"/>
    </source>
</evidence>
<comment type="cofactor">
    <cofactor evidence="1">
        <name>Zn(2+)</name>
        <dbReference type="ChEBI" id="CHEBI:29105"/>
    </cofactor>
</comment>
<evidence type="ECO:0000256" key="1">
    <source>
        <dbReference type="ARBA" id="ARBA00001947"/>
    </source>
</evidence>
<dbReference type="InParanoid" id="A0A7M7K5R0"/>
<dbReference type="GO" id="GO:0017136">
    <property type="term" value="F:histone deacetylase activity, NAD-dependent"/>
    <property type="evidence" value="ECO:0007669"/>
    <property type="project" value="TreeGrafter"/>
</dbReference>
<comment type="similarity">
    <text evidence="3">Belongs to the sirtuin family. Class I subfamily.</text>
</comment>
<evidence type="ECO:0000256" key="7">
    <source>
        <dbReference type="ARBA" id="ARBA00022833"/>
    </source>
</evidence>
<dbReference type="Proteomes" id="UP000594260">
    <property type="component" value="Unplaced"/>
</dbReference>
<dbReference type="GO" id="GO:0005654">
    <property type="term" value="C:nucleoplasm"/>
    <property type="evidence" value="ECO:0007669"/>
    <property type="project" value="TreeGrafter"/>
</dbReference>
<dbReference type="InterPro" id="IPR026590">
    <property type="entry name" value="Ssirtuin_cat_dom"/>
</dbReference>
<feature type="region of interest" description="Disordered" evidence="11">
    <location>
        <begin position="1"/>
        <end position="104"/>
    </location>
</feature>
<evidence type="ECO:0000259" key="12">
    <source>
        <dbReference type="PROSITE" id="PS50305"/>
    </source>
</evidence>
<comment type="subcellular location">
    <subcellularLocation>
        <location evidence="2">Nucleus</location>
    </subcellularLocation>
</comment>
<sequence>MAGPEISQNAQIYPHLDAAAEPPSKRMRTCDDVCEPPSAPDRLNEVGEAVSSDNGDSGFHDIGGRCDDSSASECDDVAVPGPVSEPSSDGSLISDTSSGGVDSVHALRSTRDPLAWIAARMQAGVDPRPLLEQLLPPNVRLPNTIERMTMWDIIIDLLGEEEEFHKPPRQRLPDVSTMEDALRLLSTCKRIVVLTGAGVSVSCGIPDFRSKNGIYARLRRDFPSLPDPQAMFDMRFFRRDPRPFFKFAREIYPGQFEPSASHYFIRGLEQRGRLLRNYTQNIDTLEYACGLERVIACHGGFLTATCTRCGYQVDCEAIREDIFAQRVPLCPRCPQPEVQHWEQSELESPNGDASIDSDLESAYMRSGPNQMAVMKPDIVFFGEGLPEEFHELIAEDKDTADLLIVMGSSLKVRPVASIPQLMERRVPQILINREPLAHIDPFDVQLLGDCDVVIRELCSRLDGWQHEEWLDRGRPASEPIHPYSVAELSPGEQVPKDQPFFYRVADNTYAFSGAELQSASCSSDDDEEEDSECRDSELIESLVDSLVNQVAGENFNLDEDEVTNDQDQQQQIESPLGLLQDLNGDDSNDVRRTQFDPLDDEWETN</sequence>
<dbReference type="PROSITE" id="PS50305">
    <property type="entry name" value="SIRTUIN"/>
    <property type="match status" value="1"/>
</dbReference>
<feature type="active site" description="Proton acceptor" evidence="10">
    <location>
        <position position="298"/>
    </location>
</feature>
<dbReference type="PANTHER" id="PTHR11085">
    <property type="entry name" value="NAD-DEPENDENT PROTEIN DEACYLASE SIRTUIN-5, MITOCHONDRIAL-RELATED"/>
    <property type="match status" value="1"/>
</dbReference>
<dbReference type="OrthoDB" id="424302at2759"/>
<dbReference type="GO" id="GO:0005637">
    <property type="term" value="C:nuclear inner membrane"/>
    <property type="evidence" value="ECO:0007669"/>
    <property type="project" value="TreeGrafter"/>
</dbReference>
<evidence type="ECO:0000256" key="4">
    <source>
        <dbReference type="ARBA" id="ARBA00012928"/>
    </source>
</evidence>
<dbReference type="Pfam" id="PF02146">
    <property type="entry name" value="SIR2"/>
    <property type="match status" value="1"/>
</dbReference>
<feature type="binding site" evidence="10">
    <location>
        <position position="330"/>
    </location>
    <ligand>
        <name>Zn(2+)</name>
        <dbReference type="ChEBI" id="CHEBI:29105"/>
    </ligand>
</feature>
<dbReference type="Gene3D" id="3.30.1600.10">
    <property type="entry name" value="SIR2/SIRT2 'Small Domain"/>
    <property type="match status" value="1"/>
</dbReference>
<dbReference type="GO" id="GO:0046872">
    <property type="term" value="F:metal ion binding"/>
    <property type="evidence" value="ECO:0007669"/>
    <property type="project" value="UniProtKB-KW"/>
</dbReference>
<dbReference type="SUPFAM" id="SSF52467">
    <property type="entry name" value="DHS-like NAD/FAD-binding domain"/>
    <property type="match status" value="1"/>
</dbReference>
<dbReference type="CDD" id="cd01408">
    <property type="entry name" value="SIRT1"/>
    <property type="match status" value="1"/>
</dbReference>
<dbReference type="AlphaFoldDB" id="A0A7M7K5R0"/>
<feature type="binding site" evidence="10">
    <location>
        <position position="333"/>
    </location>
    <ligand>
        <name>Zn(2+)</name>
        <dbReference type="ChEBI" id="CHEBI:29105"/>
    </ligand>
</feature>
<feature type="binding site" evidence="10">
    <location>
        <position position="309"/>
    </location>
    <ligand>
        <name>Zn(2+)</name>
        <dbReference type="ChEBI" id="CHEBI:29105"/>
    </ligand>
</feature>
<dbReference type="GO" id="GO:0033553">
    <property type="term" value="C:rDNA heterochromatin"/>
    <property type="evidence" value="ECO:0007669"/>
    <property type="project" value="TreeGrafter"/>
</dbReference>
<evidence type="ECO:0000313" key="13">
    <source>
        <dbReference type="EnsemblMetazoa" id="XP_022661632"/>
    </source>
</evidence>
<dbReference type="EC" id="2.3.1.286" evidence="4"/>
<dbReference type="GO" id="GO:0002039">
    <property type="term" value="F:p53 binding"/>
    <property type="evidence" value="ECO:0007669"/>
    <property type="project" value="TreeGrafter"/>
</dbReference>
<dbReference type="OMA" id="CVAMSHA"/>
<dbReference type="RefSeq" id="XP_022661632.1">
    <property type="nucleotide sequence ID" value="XM_022805897.1"/>
</dbReference>
<evidence type="ECO:0000256" key="8">
    <source>
        <dbReference type="ARBA" id="ARBA00023027"/>
    </source>
</evidence>
<evidence type="ECO:0000256" key="11">
    <source>
        <dbReference type="SAM" id="MobiDB-lite"/>
    </source>
</evidence>
<dbReference type="GeneID" id="111250512"/>
<evidence type="ECO:0000256" key="10">
    <source>
        <dbReference type="PROSITE-ProRule" id="PRU00236"/>
    </source>
</evidence>
<keyword evidence="7 10" id="KW-0862">Zinc</keyword>
<dbReference type="InterPro" id="IPR026591">
    <property type="entry name" value="Sirtuin_cat_small_dom_sf"/>
</dbReference>
<dbReference type="InterPro" id="IPR003000">
    <property type="entry name" value="Sirtuin"/>
</dbReference>
<evidence type="ECO:0000256" key="6">
    <source>
        <dbReference type="ARBA" id="ARBA00022723"/>
    </source>
</evidence>
<keyword evidence="8" id="KW-0520">NAD</keyword>
<evidence type="ECO:0000256" key="3">
    <source>
        <dbReference type="ARBA" id="ARBA00006924"/>
    </source>
</evidence>
<proteinExistence type="inferred from homology"/>
<dbReference type="FunFam" id="3.30.1600.10:FF:000013">
    <property type="entry name" value="NAD-dependent protein deacetylase sirtuin-1"/>
    <property type="match status" value="1"/>
</dbReference>
<feature type="region of interest" description="Disordered" evidence="11">
    <location>
        <begin position="578"/>
        <end position="605"/>
    </location>
</feature>
<dbReference type="KEGG" id="vde:111250512"/>
<feature type="compositionally biased region" description="Low complexity" evidence="11">
    <location>
        <begin position="87"/>
        <end position="100"/>
    </location>
</feature>
<name>A0A7M7K5R0_VARDE</name>
<keyword evidence="14" id="KW-1185">Reference proteome</keyword>
<evidence type="ECO:0000256" key="5">
    <source>
        <dbReference type="ARBA" id="ARBA00022679"/>
    </source>
</evidence>
<keyword evidence="5" id="KW-0808">Transferase</keyword>
<feature type="compositionally biased region" description="Polar residues" evidence="11">
    <location>
        <begin position="1"/>
        <end position="11"/>
    </location>
</feature>
<dbReference type="InterPro" id="IPR050134">
    <property type="entry name" value="NAD-dep_sirtuin_deacylases"/>
</dbReference>
<dbReference type="EnsemblMetazoa" id="XM_022805897">
    <property type="protein sequence ID" value="XP_022661632"/>
    <property type="gene ID" value="LOC111250512"/>
</dbReference>
<dbReference type="Gene3D" id="3.40.50.1220">
    <property type="entry name" value="TPP-binding domain"/>
    <property type="match status" value="1"/>
</dbReference>
<dbReference type="GO" id="GO:0070403">
    <property type="term" value="F:NAD+ binding"/>
    <property type="evidence" value="ECO:0007669"/>
    <property type="project" value="InterPro"/>
</dbReference>
<keyword evidence="9" id="KW-0539">Nucleus</keyword>
<evidence type="ECO:0000256" key="9">
    <source>
        <dbReference type="ARBA" id="ARBA00023242"/>
    </source>
</evidence>
<dbReference type="PANTHER" id="PTHR11085:SF9">
    <property type="entry name" value="NAD-DEPENDENT PROTEIN DEACETYLASE SIRTUIN-1"/>
    <property type="match status" value="1"/>
</dbReference>
<dbReference type="GO" id="GO:0003714">
    <property type="term" value="F:transcription corepressor activity"/>
    <property type="evidence" value="ECO:0007669"/>
    <property type="project" value="TreeGrafter"/>
</dbReference>
<feature type="domain" description="Deacetylase sirtuin-type" evidence="12">
    <location>
        <begin position="171"/>
        <end position="465"/>
    </location>
</feature>
<evidence type="ECO:0000313" key="14">
    <source>
        <dbReference type="Proteomes" id="UP000594260"/>
    </source>
</evidence>
<dbReference type="InterPro" id="IPR029035">
    <property type="entry name" value="DHS-like_NAD/FAD-binding_dom"/>
</dbReference>
<organism evidence="13 14">
    <name type="scientific">Varroa destructor</name>
    <name type="common">Honeybee mite</name>
    <dbReference type="NCBI Taxonomy" id="109461"/>
    <lineage>
        <taxon>Eukaryota</taxon>
        <taxon>Metazoa</taxon>
        <taxon>Ecdysozoa</taxon>
        <taxon>Arthropoda</taxon>
        <taxon>Chelicerata</taxon>
        <taxon>Arachnida</taxon>
        <taxon>Acari</taxon>
        <taxon>Parasitiformes</taxon>
        <taxon>Mesostigmata</taxon>
        <taxon>Gamasina</taxon>
        <taxon>Dermanyssoidea</taxon>
        <taxon>Varroidae</taxon>
        <taxon>Varroa</taxon>
    </lineage>
</organism>
<feature type="compositionally biased region" description="Basic and acidic residues" evidence="11">
    <location>
        <begin position="58"/>
        <end position="68"/>
    </location>
</feature>